<evidence type="ECO:0000256" key="2">
    <source>
        <dbReference type="ARBA" id="ARBA00006898"/>
    </source>
</evidence>
<dbReference type="RefSeq" id="XP_014177613.1">
    <property type="nucleotide sequence ID" value="XM_014322138.1"/>
</dbReference>
<dbReference type="InterPro" id="IPR010997">
    <property type="entry name" value="HRDC-like_sf"/>
</dbReference>
<name>J5SKC3_TRIAS</name>
<comment type="subcellular location">
    <subcellularLocation>
        <location evidence="1">Nucleus</location>
    </subcellularLocation>
</comment>
<dbReference type="HOGENOM" id="CLU_1103422_0_0_1"/>
<evidence type="ECO:0000256" key="4">
    <source>
        <dbReference type="ARBA" id="ARBA00022478"/>
    </source>
</evidence>
<dbReference type="PANTHER" id="PTHR15561:SF0">
    <property type="entry name" value="DNA-DIRECTED RNA POLYMERASE III SUBUNIT RPC9"/>
    <property type="match status" value="1"/>
</dbReference>
<keyword evidence="4" id="KW-0240">DNA-directed RNA polymerase</keyword>
<dbReference type="Gene3D" id="1.20.1250.40">
    <property type="match status" value="1"/>
</dbReference>
<keyword evidence="6" id="KW-0539">Nucleus</keyword>
<evidence type="ECO:0000313" key="9">
    <source>
        <dbReference type="Proteomes" id="UP000002748"/>
    </source>
</evidence>
<evidence type="ECO:0000256" key="5">
    <source>
        <dbReference type="ARBA" id="ARBA00023163"/>
    </source>
</evidence>
<feature type="region of interest" description="Disordered" evidence="7">
    <location>
        <begin position="52"/>
        <end position="78"/>
    </location>
</feature>
<organism evidence="8 9">
    <name type="scientific">Trichosporon asahii var. asahii (strain ATCC 90039 / CBS 2479 / JCM 2466 / KCTC 7840 / NBRC 103889/ NCYC 2677 / UAMH 7654)</name>
    <name type="common">Yeast</name>
    <dbReference type="NCBI Taxonomy" id="1186058"/>
    <lineage>
        <taxon>Eukaryota</taxon>
        <taxon>Fungi</taxon>
        <taxon>Dikarya</taxon>
        <taxon>Basidiomycota</taxon>
        <taxon>Agaricomycotina</taxon>
        <taxon>Tremellomycetes</taxon>
        <taxon>Trichosporonales</taxon>
        <taxon>Trichosporonaceae</taxon>
        <taxon>Trichosporon</taxon>
    </lineage>
</organism>
<comment type="caution">
    <text evidence="8">The sequence shown here is derived from an EMBL/GenBank/DDBJ whole genome shotgun (WGS) entry which is preliminary data.</text>
</comment>
<dbReference type="OrthoDB" id="1746530at2759"/>
<feature type="region of interest" description="Disordered" evidence="7">
    <location>
        <begin position="224"/>
        <end position="252"/>
    </location>
</feature>
<accession>J5SKC3</accession>
<evidence type="ECO:0000313" key="8">
    <source>
        <dbReference type="EMBL" id="EJT46076.1"/>
    </source>
</evidence>
<dbReference type="GO" id="GO:0005666">
    <property type="term" value="C:RNA polymerase III complex"/>
    <property type="evidence" value="ECO:0007669"/>
    <property type="project" value="InterPro"/>
</dbReference>
<dbReference type="VEuPathDB" id="FungiDB:A1Q1_05406"/>
<dbReference type="GO" id="GO:0000166">
    <property type="term" value="F:nucleotide binding"/>
    <property type="evidence" value="ECO:0007669"/>
    <property type="project" value="InterPro"/>
</dbReference>
<dbReference type="SUPFAM" id="SSF47819">
    <property type="entry name" value="HRDC-like"/>
    <property type="match status" value="1"/>
</dbReference>
<dbReference type="PANTHER" id="PTHR15561">
    <property type="entry name" value="CALCITONIN GENE-RELATED PEPTIDE-RECEPTOR COMPONENT PROTEIN"/>
    <property type="match status" value="1"/>
</dbReference>
<dbReference type="Proteomes" id="UP000002748">
    <property type="component" value="Unassembled WGS sequence"/>
</dbReference>
<dbReference type="InterPro" id="IPR038324">
    <property type="entry name" value="Rpb4/RPC9_sf"/>
</dbReference>
<dbReference type="InterPro" id="IPR038846">
    <property type="entry name" value="RPC9"/>
</dbReference>
<dbReference type="GO" id="GO:0006384">
    <property type="term" value="P:transcription initiation at RNA polymerase III promoter"/>
    <property type="evidence" value="ECO:0007669"/>
    <property type="project" value="InterPro"/>
</dbReference>
<dbReference type="KEGG" id="tasa:A1Q1_05406"/>
<dbReference type="EMBL" id="ALBS01000307">
    <property type="protein sequence ID" value="EJT46076.1"/>
    <property type="molecule type" value="Genomic_DNA"/>
</dbReference>
<comment type="similarity">
    <text evidence="2">Belongs to the eukaryotic RPC9 RNA polymerase subunit family.</text>
</comment>
<evidence type="ECO:0000256" key="3">
    <source>
        <dbReference type="ARBA" id="ARBA00016672"/>
    </source>
</evidence>
<protein>
    <recommendedName>
        <fullName evidence="3">DNA-directed RNA polymerase III subunit RPC9</fullName>
    </recommendedName>
</protein>
<proteinExistence type="inferred from homology"/>
<feature type="compositionally biased region" description="Basic and acidic residues" evidence="7">
    <location>
        <begin position="69"/>
        <end position="78"/>
    </location>
</feature>
<gene>
    <name evidence="8" type="ORF">A1Q1_05406</name>
</gene>
<keyword evidence="5" id="KW-0804">Transcription</keyword>
<dbReference type="InterPro" id="IPR005574">
    <property type="entry name" value="Rpb4/RPC9"/>
</dbReference>
<sequence length="252" mass="28412">MKISNNPPQHLSNYEVLQHFIGTKKDNDFLEEAVRNHTNRQALLAREHLPPKKGAYVPDVPDVPDLDEEGLKKEDEGARRGKSDEAIWIQDEVIKYLCADFNVTARQTAEGVAQLADGLQDYGLTKAELLQVCNLGPRSQVGLYLVSWLFCVETDKQVLEDAEKRLPMPYEDTMNTIVESVIAPTILDEVPESLLQFVNTVQPAEIANAVMNETAEYAEDEEMYQEEEFVHEAEWGAAREGGVDDEEDNTMD</sequence>
<reference evidence="8 9" key="1">
    <citation type="journal article" date="2012" name="Eukaryot. Cell">
        <title>Draft genome sequence of CBS 2479, the standard type strain of Trichosporon asahii.</title>
        <authorList>
            <person name="Yang R.Y."/>
            <person name="Li H.T."/>
            <person name="Zhu H."/>
            <person name="Zhou G.P."/>
            <person name="Wang M."/>
            <person name="Wang L."/>
        </authorList>
    </citation>
    <scope>NUCLEOTIDE SEQUENCE [LARGE SCALE GENOMIC DNA]</scope>
    <source>
        <strain evidence="9">ATCC 90039 / CBS 2479 / JCM 2466 / KCTC 7840 / NCYC 2677 / UAMH 7654</strain>
    </source>
</reference>
<dbReference type="AlphaFoldDB" id="J5SKC3"/>
<evidence type="ECO:0000256" key="7">
    <source>
        <dbReference type="SAM" id="MobiDB-lite"/>
    </source>
</evidence>
<evidence type="ECO:0000256" key="1">
    <source>
        <dbReference type="ARBA" id="ARBA00004123"/>
    </source>
</evidence>
<dbReference type="GeneID" id="25988918"/>
<evidence type="ECO:0000256" key="6">
    <source>
        <dbReference type="ARBA" id="ARBA00023242"/>
    </source>
</evidence>
<dbReference type="Pfam" id="PF03874">
    <property type="entry name" value="RNA_pol_Rpb4"/>
    <property type="match status" value="1"/>
</dbReference>
<feature type="compositionally biased region" description="Acidic residues" evidence="7">
    <location>
        <begin position="243"/>
        <end position="252"/>
    </location>
</feature>